<accession>A0A239C527</accession>
<dbReference type="Proteomes" id="UP000198282">
    <property type="component" value="Unassembled WGS sequence"/>
</dbReference>
<dbReference type="Gene3D" id="3.90.1140.10">
    <property type="entry name" value="Cyclic phosphodiesterase"/>
    <property type="match status" value="1"/>
</dbReference>
<dbReference type="InterPro" id="IPR009097">
    <property type="entry name" value="Cyclic_Pdiesterase"/>
</dbReference>
<proteinExistence type="predicted"/>
<dbReference type="SUPFAM" id="SSF55144">
    <property type="entry name" value="LigT-like"/>
    <property type="match status" value="1"/>
</dbReference>
<protein>
    <recommendedName>
        <fullName evidence="3">2'-5' RNA ligase superfamily protein</fullName>
    </recommendedName>
</protein>
<evidence type="ECO:0000313" key="2">
    <source>
        <dbReference type="Proteomes" id="UP000198282"/>
    </source>
</evidence>
<sequence length="219" mass="24459">MSDLPVYDAVLLPGADVNARSVRLSEWCAELAPTEFILQAGRLYPHISLYMANFASAQLGAVLEKLGRVSERTFEIPLEADRFAGNDQGMFELFYRKTEAVTRLQEDIIAGLDPLRVGLREHDPVGRVLAAHRLVAPPVARANLDRHGYDEIGELFRPHITVARFQQRDQQVPSGPLPPAESFDEIYRTLALCVMGEHGTCVEVVETFELAPPVRDRQP</sequence>
<reference evidence="1 2" key="1">
    <citation type="submission" date="2017-06" db="EMBL/GenBank/DDBJ databases">
        <authorList>
            <person name="Kim H.J."/>
            <person name="Triplett B.A."/>
        </authorList>
    </citation>
    <scope>NUCLEOTIDE SEQUENCE [LARGE SCALE GENOMIC DNA]</scope>
    <source>
        <strain evidence="1 2">CGMCC 4.2132</strain>
    </source>
</reference>
<gene>
    <name evidence="1" type="ORF">SAMN05216276_10059</name>
</gene>
<name>A0A239C527_9ACTN</name>
<dbReference type="EMBL" id="FZOD01000005">
    <property type="protein sequence ID" value="SNS15210.1"/>
    <property type="molecule type" value="Genomic_DNA"/>
</dbReference>
<evidence type="ECO:0000313" key="1">
    <source>
        <dbReference type="EMBL" id="SNS15210.1"/>
    </source>
</evidence>
<organism evidence="1 2">
    <name type="scientific">Streptosporangium subroseum</name>
    <dbReference type="NCBI Taxonomy" id="106412"/>
    <lineage>
        <taxon>Bacteria</taxon>
        <taxon>Bacillati</taxon>
        <taxon>Actinomycetota</taxon>
        <taxon>Actinomycetes</taxon>
        <taxon>Streptosporangiales</taxon>
        <taxon>Streptosporangiaceae</taxon>
        <taxon>Streptosporangium</taxon>
    </lineage>
</organism>
<dbReference type="AlphaFoldDB" id="A0A239C527"/>
<keyword evidence="2" id="KW-1185">Reference proteome</keyword>
<evidence type="ECO:0008006" key="3">
    <source>
        <dbReference type="Google" id="ProtNLM"/>
    </source>
</evidence>